<reference evidence="3" key="1">
    <citation type="submission" date="2007-02" db="EMBL/GenBank/DDBJ databases">
        <authorList>
            <person name="DeShazer D."/>
            <person name="Woods D.E."/>
            <person name="Nierman W.C."/>
        </authorList>
    </citation>
    <scope>NUCLEOTIDE SEQUENCE [LARGE SCALE GENOMIC DNA]</scope>
    <source>
        <strain evidence="3">1106a</strain>
    </source>
</reference>
<sequence>MKAVRAPVSNGSKPPQAGAARSARGARPGCPARANPVFAAPVSPALGPASLAPGRRVGAGVRTSRRRSPARSIRSAAASARRFPQSSTTNFGRFAHLSPRSLILQFLRNSYIQWSADAS</sequence>
<dbReference type="KEGG" id="bpl:BURPS1106A_A1636"/>
<feature type="region of interest" description="Disordered" evidence="1">
    <location>
        <begin position="1"/>
        <end position="30"/>
    </location>
</feature>
<gene>
    <name evidence="2" type="ordered locus">BURPS1106A_A1636</name>
</gene>
<dbReference type="Proteomes" id="UP000006738">
    <property type="component" value="Chromosome II"/>
</dbReference>
<feature type="region of interest" description="Disordered" evidence="1">
    <location>
        <begin position="49"/>
        <end position="91"/>
    </location>
</feature>
<name>A3P5R0_BURP0</name>
<evidence type="ECO:0000256" key="1">
    <source>
        <dbReference type="SAM" id="MobiDB-lite"/>
    </source>
</evidence>
<protein>
    <submittedName>
        <fullName evidence="2">Uncharacterized protein</fullName>
    </submittedName>
</protein>
<feature type="compositionally biased region" description="Low complexity" evidence="1">
    <location>
        <begin position="70"/>
        <end position="82"/>
    </location>
</feature>
<organism evidence="2 3">
    <name type="scientific">Burkholderia pseudomallei (strain 1106a)</name>
    <dbReference type="NCBI Taxonomy" id="357348"/>
    <lineage>
        <taxon>Bacteria</taxon>
        <taxon>Pseudomonadati</taxon>
        <taxon>Pseudomonadota</taxon>
        <taxon>Betaproteobacteria</taxon>
        <taxon>Burkholderiales</taxon>
        <taxon>Burkholderiaceae</taxon>
        <taxon>Burkholderia</taxon>
        <taxon>pseudomallei group</taxon>
    </lineage>
</organism>
<accession>A3P5R0</accession>
<evidence type="ECO:0000313" key="3">
    <source>
        <dbReference type="Proteomes" id="UP000006738"/>
    </source>
</evidence>
<proteinExistence type="predicted"/>
<dbReference type="EMBL" id="CP000573">
    <property type="protein sequence ID" value="ABN93065.1"/>
    <property type="molecule type" value="Genomic_DNA"/>
</dbReference>
<evidence type="ECO:0000313" key="2">
    <source>
        <dbReference type="EMBL" id="ABN93065.1"/>
    </source>
</evidence>
<dbReference type="HOGENOM" id="CLU_2056964_0_0_4"/>
<dbReference type="AlphaFoldDB" id="A3P5R0"/>
<feature type="compositionally biased region" description="Low complexity" evidence="1">
    <location>
        <begin position="14"/>
        <end position="30"/>
    </location>
</feature>